<dbReference type="Pfam" id="PF14747">
    <property type="entry name" value="DUF4473"/>
    <property type="match status" value="1"/>
</dbReference>
<proteinExistence type="predicted"/>
<reference evidence="3" key="1">
    <citation type="submission" date="2017-10" db="EMBL/GenBank/DDBJ databases">
        <title>Rapid genome shrinkage in a self-fertile nematode reveals novel sperm competition proteins.</title>
        <authorList>
            <person name="Yin D."/>
            <person name="Schwarz E.M."/>
            <person name="Thomas C.G."/>
            <person name="Felde R.L."/>
            <person name="Korf I.F."/>
            <person name="Cutter A.D."/>
            <person name="Schartner C.M."/>
            <person name="Ralston E.J."/>
            <person name="Meyer B.J."/>
            <person name="Haag E.S."/>
        </authorList>
    </citation>
    <scope>NUCLEOTIDE SEQUENCE [LARGE SCALE GENOMIC DNA]</scope>
    <source>
        <strain evidence="3">JU1422</strain>
    </source>
</reference>
<dbReference type="Proteomes" id="UP000230233">
    <property type="component" value="Chromosome V"/>
</dbReference>
<dbReference type="AlphaFoldDB" id="A0A2G5TPB2"/>
<name>A0A2G5TPB2_9PELO</name>
<dbReference type="OrthoDB" id="5890334at2759"/>
<organism evidence="2 3">
    <name type="scientific">Caenorhabditis nigoni</name>
    <dbReference type="NCBI Taxonomy" id="1611254"/>
    <lineage>
        <taxon>Eukaryota</taxon>
        <taxon>Metazoa</taxon>
        <taxon>Ecdysozoa</taxon>
        <taxon>Nematoda</taxon>
        <taxon>Chromadorea</taxon>
        <taxon>Rhabditida</taxon>
        <taxon>Rhabditina</taxon>
        <taxon>Rhabditomorpha</taxon>
        <taxon>Rhabditoidea</taxon>
        <taxon>Rhabditidae</taxon>
        <taxon>Peloderinae</taxon>
        <taxon>Caenorhabditis</taxon>
    </lineage>
</organism>
<keyword evidence="1" id="KW-0812">Transmembrane</keyword>
<accession>A0A2G5TPB2</accession>
<keyword evidence="1" id="KW-1133">Transmembrane helix</keyword>
<keyword evidence="1" id="KW-0472">Membrane</keyword>
<dbReference type="InterPro" id="IPR027913">
    <property type="entry name" value="DUF4473"/>
</dbReference>
<protein>
    <submittedName>
        <fullName evidence="2">Uncharacterized protein</fullName>
    </submittedName>
</protein>
<evidence type="ECO:0000256" key="1">
    <source>
        <dbReference type="SAM" id="Phobius"/>
    </source>
</evidence>
<evidence type="ECO:0000313" key="2">
    <source>
        <dbReference type="EMBL" id="PIC29082.1"/>
    </source>
</evidence>
<dbReference type="PANTHER" id="PTHR33272:SF10">
    <property type="entry name" value="INHIBITOR_I29 DOMAIN-CONTAINING PROTEIN"/>
    <property type="match status" value="1"/>
</dbReference>
<comment type="caution">
    <text evidence="2">The sequence shown here is derived from an EMBL/GenBank/DDBJ whole genome shotgun (WGS) entry which is preliminary data.</text>
</comment>
<sequence length="127" mass="14358">MTWYKKVHEIRKIIESSLKMFKIFIALSILAVAVFTAPFPADIKSDLLSAGISESCVDGISEIARDFYTANKPTHQMDHETMATLFKQFMEKVGEFMKTQSPEDQAALKKLFEEKKADFEAKMAAAN</sequence>
<feature type="transmembrane region" description="Helical" evidence="1">
    <location>
        <begin position="21"/>
        <end position="39"/>
    </location>
</feature>
<dbReference type="PANTHER" id="PTHR33272">
    <property type="entry name" value="PROTEIN CBG22877-RELATED"/>
    <property type="match status" value="1"/>
</dbReference>
<dbReference type="EMBL" id="PDUG01000005">
    <property type="protein sequence ID" value="PIC29082.1"/>
    <property type="molecule type" value="Genomic_DNA"/>
</dbReference>
<keyword evidence="3" id="KW-1185">Reference proteome</keyword>
<gene>
    <name evidence="2" type="primary">Cnig_chr_V.g20794</name>
    <name evidence="2" type="ORF">B9Z55_020794</name>
</gene>
<evidence type="ECO:0000313" key="3">
    <source>
        <dbReference type="Proteomes" id="UP000230233"/>
    </source>
</evidence>